<dbReference type="AlphaFoldDB" id="A0A382NHC0"/>
<evidence type="ECO:0000313" key="1">
    <source>
        <dbReference type="EMBL" id="SVC60604.1"/>
    </source>
</evidence>
<dbReference type="SUPFAM" id="SSF51679">
    <property type="entry name" value="Bacterial luciferase-like"/>
    <property type="match status" value="1"/>
</dbReference>
<organism evidence="1">
    <name type="scientific">marine metagenome</name>
    <dbReference type="NCBI Taxonomy" id="408172"/>
    <lineage>
        <taxon>unclassified sequences</taxon>
        <taxon>metagenomes</taxon>
        <taxon>ecological metagenomes</taxon>
    </lineage>
</organism>
<dbReference type="InterPro" id="IPR036661">
    <property type="entry name" value="Luciferase-like_sf"/>
</dbReference>
<accession>A0A382NHC0</accession>
<sequence length="107" mass="11767">GSSKSGSSGGLSFDEMVDRGYVVIGTPTSVAEQLTEVATSLNVGNLMLLCQFGNMDRDLTRFNTELMAREVLPEIRDLFADEWEHRWGIRPMEADESGSPTPPGMAW</sequence>
<proteinExistence type="predicted"/>
<name>A0A382NHC0_9ZZZZ</name>
<gene>
    <name evidence="1" type="ORF">METZ01_LOCUS313458</name>
</gene>
<evidence type="ECO:0008006" key="2">
    <source>
        <dbReference type="Google" id="ProtNLM"/>
    </source>
</evidence>
<feature type="non-terminal residue" evidence="1">
    <location>
        <position position="1"/>
    </location>
</feature>
<dbReference type="Gene3D" id="3.20.20.30">
    <property type="entry name" value="Luciferase-like domain"/>
    <property type="match status" value="1"/>
</dbReference>
<protein>
    <recommendedName>
        <fullName evidence="2">Luciferase-like domain-containing protein</fullName>
    </recommendedName>
</protein>
<dbReference type="GO" id="GO:0016705">
    <property type="term" value="F:oxidoreductase activity, acting on paired donors, with incorporation or reduction of molecular oxygen"/>
    <property type="evidence" value="ECO:0007669"/>
    <property type="project" value="InterPro"/>
</dbReference>
<reference evidence="1" key="1">
    <citation type="submission" date="2018-05" db="EMBL/GenBank/DDBJ databases">
        <authorList>
            <person name="Lanie J.A."/>
            <person name="Ng W.-L."/>
            <person name="Kazmierczak K.M."/>
            <person name="Andrzejewski T.M."/>
            <person name="Davidsen T.M."/>
            <person name="Wayne K.J."/>
            <person name="Tettelin H."/>
            <person name="Glass J.I."/>
            <person name="Rusch D."/>
            <person name="Podicherti R."/>
            <person name="Tsui H.-C.T."/>
            <person name="Winkler M.E."/>
        </authorList>
    </citation>
    <scope>NUCLEOTIDE SEQUENCE</scope>
</reference>
<dbReference type="EMBL" id="UINC01100499">
    <property type="protein sequence ID" value="SVC60604.1"/>
    <property type="molecule type" value="Genomic_DNA"/>
</dbReference>